<evidence type="ECO:0000313" key="4">
    <source>
        <dbReference type="Proteomes" id="UP001596150"/>
    </source>
</evidence>
<feature type="chain" id="PRO_5046203180" evidence="1">
    <location>
        <begin position="27"/>
        <end position="136"/>
    </location>
</feature>
<dbReference type="EMBL" id="JBHSML010000002">
    <property type="protein sequence ID" value="MFC5514618.1"/>
    <property type="molecule type" value="Genomic_DNA"/>
</dbReference>
<organism evidence="3 4">
    <name type="scientific">Kaistia terrae</name>
    <dbReference type="NCBI Taxonomy" id="537017"/>
    <lineage>
        <taxon>Bacteria</taxon>
        <taxon>Pseudomonadati</taxon>
        <taxon>Pseudomonadota</taxon>
        <taxon>Alphaproteobacteria</taxon>
        <taxon>Hyphomicrobiales</taxon>
        <taxon>Kaistiaceae</taxon>
        <taxon>Kaistia</taxon>
    </lineage>
</organism>
<proteinExistence type="predicted"/>
<dbReference type="SUPFAM" id="SSF50346">
    <property type="entry name" value="PRC-barrel domain"/>
    <property type="match status" value="1"/>
</dbReference>
<name>A0ABW0PQI9_9HYPH</name>
<dbReference type="InterPro" id="IPR011033">
    <property type="entry name" value="PRC_barrel-like_sf"/>
</dbReference>
<dbReference type="PANTHER" id="PTHR36505">
    <property type="entry name" value="BLR1072 PROTEIN"/>
    <property type="match status" value="1"/>
</dbReference>
<sequence>MTKTLAALAIFGALTVPAALTLPAMAQDAKPAPQETVGVATLDPATIATGWRASKIIGSTVENENGDAIGSVDDLILTADQQVPYAVLSVGGFLGIGSKLVAVPYLDLDTTQKGKTILRAATKESLTAAPEFKYAE</sequence>
<gene>
    <name evidence="3" type="ORF">ACFPP9_02460</name>
</gene>
<evidence type="ECO:0000256" key="1">
    <source>
        <dbReference type="SAM" id="SignalP"/>
    </source>
</evidence>
<keyword evidence="1" id="KW-0732">Signal</keyword>
<feature type="domain" description="PRC-barrel" evidence="2">
    <location>
        <begin position="52"/>
        <end position="117"/>
    </location>
</feature>
<dbReference type="InterPro" id="IPR027275">
    <property type="entry name" value="PRC-brl_dom"/>
</dbReference>
<keyword evidence="4" id="KW-1185">Reference proteome</keyword>
<dbReference type="PANTHER" id="PTHR36505:SF1">
    <property type="entry name" value="BLR1072 PROTEIN"/>
    <property type="match status" value="1"/>
</dbReference>
<evidence type="ECO:0000313" key="3">
    <source>
        <dbReference type="EMBL" id="MFC5514618.1"/>
    </source>
</evidence>
<accession>A0ABW0PQI9</accession>
<dbReference type="Gene3D" id="2.30.30.240">
    <property type="entry name" value="PRC-barrel domain"/>
    <property type="match status" value="1"/>
</dbReference>
<feature type="signal peptide" evidence="1">
    <location>
        <begin position="1"/>
        <end position="26"/>
    </location>
</feature>
<dbReference type="RefSeq" id="WP_266342648.1">
    <property type="nucleotide sequence ID" value="NZ_JAPKNH010000002.1"/>
</dbReference>
<reference evidence="4" key="1">
    <citation type="journal article" date="2019" name="Int. J. Syst. Evol. Microbiol.">
        <title>The Global Catalogue of Microorganisms (GCM) 10K type strain sequencing project: providing services to taxonomists for standard genome sequencing and annotation.</title>
        <authorList>
            <consortium name="The Broad Institute Genomics Platform"/>
            <consortium name="The Broad Institute Genome Sequencing Center for Infectious Disease"/>
            <person name="Wu L."/>
            <person name="Ma J."/>
        </authorList>
    </citation>
    <scope>NUCLEOTIDE SEQUENCE [LARGE SCALE GENOMIC DNA]</scope>
    <source>
        <strain evidence="4">KACC 12633</strain>
    </source>
</reference>
<comment type="caution">
    <text evidence="3">The sequence shown here is derived from an EMBL/GenBank/DDBJ whole genome shotgun (WGS) entry which is preliminary data.</text>
</comment>
<dbReference type="Proteomes" id="UP001596150">
    <property type="component" value="Unassembled WGS sequence"/>
</dbReference>
<protein>
    <submittedName>
        <fullName evidence="3">PRC-barrel domain-containing protein</fullName>
    </submittedName>
</protein>
<dbReference type="Pfam" id="PF05239">
    <property type="entry name" value="PRC"/>
    <property type="match status" value="1"/>
</dbReference>
<evidence type="ECO:0000259" key="2">
    <source>
        <dbReference type="Pfam" id="PF05239"/>
    </source>
</evidence>